<evidence type="ECO:0000313" key="1">
    <source>
        <dbReference type="EMBL" id="KAH3771382.1"/>
    </source>
</evidence>
<reference evidence="1" key="1">
    <citation type="journal article" date="2019" name="bioRxiv">
        <title>The Genome of the Zebra Mussel, Dreissena polymorpha: A Resource for Invasive Species Research.</title>
        <authorList>
            <person name="McCartney M.A."/>
            <person name="Auch B."/>
            <person name="Kono T."/>
            <person name="Mallez S."/>
            <person name="Zhang Y."/>
            <person name="Obille A."/>
            <person name="Becker A."/>
            <person name="Abrahante J.E."/>
            <person name="Garbe J."/>
            <person name="Badalamenti J.P."/>
            <person name="Herman A."/>
            <person name="Mangelson H."/>
            <person name="Liachko I."/>
            <person name="Sullivan S."/>
            <person name="Sone E.D."/>
            <person name="Koren S."/>
            <person name="Silverstein K.A.T."/>
            <person name="Beckman K.B."/>
            <person name="Gohl D.M."/>
        </authorList>
    </citation>
    <scope>NUCLEOTIDE SEQUENCE</scope>
    <source>
        <strain evidence="1">Duluth1</strain>
        <tissue evidence="1">Whole animal</tissue>
    </source>
</reference>
<sequence>MCTQRSLASGVVLWAIGEYVYTKKSGFRRRAVGDRRVCVHKEIRRPASCYGR</sequence>
<protein>
    <submittedName>
        <fullName evidence="1">Uncharacterized protein</fullName>
    </submittedName>
</protein>
<proteinExistence type="predicted"/>
<evidence type="ECO:0000313" key="2">
    <source>
        <dbReference type="Proteomes" id="UP000828390"/>
    </source>
</evidence>
<keyword evidence="2" id="KW-1185">Reference proteome</keyword>
<reference evidence="1" key="2">
    <citation type="submission" date="2020-11" db="EMBL/GenBank/DDBJ databases">
        <authorList>
            <person name="McCartney M.A."/>
            <person name="Auch B."/>
            <person name="Kono T."/>
            <person name="Mallez S."/>
            <person name="Becker A."/>
            <person name="Gohl D.M."/>
            <person name="Silverstein K.A.T."/>
            <person name="Koren S."/>
            <person name="Bechman K.B."/>
            <person name="Herman A."/>
            <person name="Abrahante J.E."/>
            <person name="Garbe J."/>
        </authorList>
    </citation>
    <scope>NUCLEOTIDE SEQUENCE</scope>
    <source>
        <strain evidence="1">Duluth1</strain>
        <tissue evidence="1">Whole animal</tissue>
    </source>
</reference>
<accession>A0A9D4IGA9</accession>
<gene>
    <name evidence="1" type="ORF">DPMN_172698</name>
</gene>
<dbReference type="Proteomes" id="UP000828390">
    <property type="component" value="Unassembled WGS sequence"/>
</dbReference>
<dbReference type="EMBL" id="JAIWYP010000009">
    <property type="protein sequence ID" value="KAH3771382.1"/>
    <property type="molecule type" value="Genomic_DNA"/>
</dbReference>
<organism evidence="1 2">
    <name type="scientific">Dreissena polymorpha</name>
    <name type="common">Zebra mussel</name>
    <name type="synonym">Mytilus polymorpha</name>
    <dbReference type="NCBI Taxonomy" id="45954"/>
    <lineage>
        <taxon>Eukaryota</taxon>
        <taxon>Metazoa</taxon>
        <taxon>Spiralia</taxon>
        <taxon>Lophotrochozoa</taxon>
        <taxon>Mollusca</taxon>
        <taxon>Bivalvia</taxon>
        <taxon>Autobranchia</taxon>
        <taxon>Heteroconchia</taxon>
        <taxon>Euheterodonta</taxon>
        <taxon>Imparidentia</taxon>
        <taxon>Neoheterodontei</taxon>
        <taxon>Myida</taxon>
        <taxon>Dreissenoidea</taxon>
        <taxon>Dreissenidae</taxon>
        <taxon>Dreissena</taxon>
    </lineage>
</organism>
<comment type="caution">
    <text evidence="1">The sequence shown here is derived from an EMBL/GenBank/DDBJ whole genome shotgun (WGS) entry which is preliminary data.</text>
</comment>
<dbReference type="AlphaFoldDB" id="A0A9D4IGA9"/>
<name>A0A9D4IGA9_DREPO</name>